<gene>
    <name evidence="1" type="ORF">ACFP1K_04075</name>
</gene>
<reference evidence="2" key="1">
    <citation type="journal article" date="2019" name="Int. J. Syst. Evol. Microbiol.">
        <title>The Global Catalogue of Microorganisms (GCM) 10K type strain sequencing project: providing services to taxonomists for standard genome sequencing and annotation.</title>
        <authorList>
            <consortium name="The Broad Institute Genomics Platform"/>
            <consortium name="The Broad Institute Genome Sequencing Center for Infectious Disease"/>
            <person name="Wu L."/>
            <person name="Ma J."/>
        </authorList>
    </citation>
    <scope>NUCLEOTIDE SEQUENCE [LARGE SCALE GENOMIC DNA]</scope>
    <source>
        <strain evidence="2">JCM 30346</strain>
    </source>
</reference>
<keyword evidence="1" id="KW-0808">Transferase</keyword>
<dbReference type="Pfam" id="PF13469">
    <property type="entry name" value="Sulfotransfer_3"/>
    <property type="match status" value="1"/>
</dbReference>
<protein>
    <submittedName>
        <fullName evidence="1">Sulfotransferase family protein</fullName>
        <ecNumber evidence="1">2.8.2.-</ecNumber>
    </submittedName>
</protein>
<sequence length="431" mass="48761">MLKGVPQPRADELTEKARGWQNPRLPIELRVANRVLKPFAARLWPLEAEALKAKARKRTGLSDFGDLAPLDEPLGLLCRGMDEVAEFHPFGRLSVHTAILSALVNRLRLEDLAKRRPEAFERPVEAPIIIAGLVRSGTSFLQRLMAEDPDLRSIPFWEVLNPLPIGDAAAPIPDPDPRIKAGARAINYMNRASPEMVTMHEMENESAEEELVLLAMGFSSMLYEATAPMLPGYMPWYTGTDHTAGYAYLRRVLQAMAWIRPSGRRWLLKSPQHMEQFGPLTTVFPDATVVQTHRDPVRSVLSTGSMLAYSYRQSYYHPNPHLVGRQAIVMTERLLRAAVRDRDPADDRFVDVMFADLNADPLGTVRRVYARAGTELTPEAERRLSDWLPRHARGRHGAHTYTAADLALDTDELRERFAFYYERFGVPHEPL</sequence>
<dbReference type="SUPFAM" id="SSF52540">
    <property type="entry name" value="P-loop containing nucleoside triphosphate hydrolases"/>
    <property type="match status" value="1"/>
</dbReference>
<dbReference type="EMBL" id="JBHSRF010000004">
    <property type="protein sequence ID" value="MFC6080320.1"/>
    <property type="molecule type" value="Genomic_DNA"/>
</dbReference>
<dbReference type="Gene3D" id="3.40.50.300">
    <property type="entry name" value="P-loop containing nucleotide triphosphate hydrolases"/>
    <property type="match status" value="1"/>
</dbReference>
<evidence type="ECO:0000313" key="2">
    <source>
        <dbReference type="Proteomes" id="UP001596137"/>
    </source>
</evidence>
<dbReference type="InterPro" id="IPR052736">
    <property type="entry name" value="Stf3_sulfotransferase"/>
</dbReference>
<organism evidence="1 2">
    <name type="scientific">Sphaerisporangium aureirubrum</name>
    <dbReference type="NCBI Taxonomy" id="1544736"/>
    <lineage>
        <taxon>Bacteria</taxon>
        <taxon>Bacillati</taxon>
        <taxon>Actinomycetota</taxon>
        <taxon>Actinomycetes</taxon>
        <taxon>Streptosporangiales</taxon>
        <taxon>Streptosporangiaceae</taxon>
        <taxon>Sphaerisporangium</taxon>
    </lineage>
</organism>
<dbReference type="InterPro" id="IPR027417">
    <property type="entry name" value="P-loop_NTPase"/>
</dbReference>
<dbReference type="PANTHER" id="PTHR36451">
    <property type="entry name" value="PAPS-DEPENDENT SULFOTRANSFERASE STF3"/>
    <property type="match status" value="1"/>
</dbReference>
<name>A0ABW1NAC5_9ACTN</name>
<comment type="caution">
    <text evidence="1">The sequence shown here is derived from an EMBL/GenBank/DDBJ whole genome shotgun (WGS) entry which is preliminary data.</text>
</comment>
<dbReference type="Proteomes" id="UP001596137">
    <property type="component" value="Unassembled WGS sequence"/>
</dbReference>
<accession>A0ABW1NAC5</accession>
<evidence type="ECO:0000313" key="1">
    <source>
        <dbReference type="EMBL" id="MFC6080320.1"/>
    </source>
</evidence>
<dbReference type="EC" id="2.8.2.-" evidence="1"/>
<dbReference type="RefSeq" id="WP_380747100.1">
    <property type="nucleotide sequence ID" value="NZ_JBHSRF010000004.1"/>
</dbReference>
<keyword evidence="2" id="KW-1185">Reference proteome</keyword>
<proteinExistence type="predicted"/>
<dbReference type="PANTHER" id="PTHR36451:SF1">
    <property type="entry name" value="OMEGA-HYDROXY-BETA-DIHYDROMENAQUINONE-9 SULFOTRANSFERASE STF3"/>
    <property type="match status" value="1"/>
</dbReference>
<dbReference type="GO" id="GO:0016740">
    <property type="term" value="F:transferase activity"/>
    <property type="evidence" value="ECO:0007669"/>
    <property type="project" value="UniProtKB-KW"/>
</dbReference>